<proteinExistence type="predicted"/>
<sequence>MGLFRRRVNRVADPRPAITQFWSWWAGHRGDVVKAVDEHRIDDALRMLQEPVTTIDARLNWEITGGRDKKFGLVVSGAGELDLRSVAERWVLAAPDDPEVEFISSRRRDPEFLASGVQKVDDYDFAMSELVAGVRADASAGKVHVVVHHPLFTLIDHDHRLHVAFLGLDAALGEEGVQRWIGSIEVSVDLPIDAIQLGSLYDVVEQLRAPGGGEWAAMEGRGPRGPVFAIVRRAASRYTHPLVDTHVAVVLGYDAEGNGMPADTSISAEVEELESTIMAAFGGDGPHAVHVGHITGGGHVVAHFYVDGLEVQPEVARPLLDTWSRGKATLATAHDPGWEHVAAFMG</sequence>
<dbReference type="AlphaFoldDB" id="A0A6N9YLK1"/>
<dbReference type="Proteomes" id="UP000469185">
    <property type="component" value="Unassembled WGS sequence"/>
</dbReference>
<dbReference type="RefSeq" id="WP_163818576.1">
    <property type="nucleotide sequence ID" value="NZ_JAAGOB010000005.1"/>
</dbReference>
<keyword evidence="2" id="KW-1185">Reference proteome</keyword>
<name>A0A6N9YLK1_9ACTN</name>
<protein>
    <recommendedName>
        <fullName evidence="3">DUF695 domain-containing protein</fullName>
    </recommendedName>
</protein>
<comment type="caution">
    <text evidence="1">The sequence shown here is derived from an EMBL/GenBank/DDBJ whole genome shotgun (WGS) entry which is preliminary data.</text>
</comment>
<gene>
    <name evidence="1" type="ORF">G1H11_10795</name>
</gene>
<evidence type="ECO:0000313" key="2">
    <source>
        <dbReference type="Proteomes" id="UP000469185"/>
    </source>
</evidence>
<dbReference type="EMBL" id="JAAGOB010000005">
    <property type="protein sequence ID" value="NED95800.1"/>
    <property type="molecule type" value="Genomic_DNA"/>
</dbReference>
<accession>A0A6N9YLK1</accession>
<reference evidence="1 2" key="1">
    <citation type="submission" date="2020-02" db="EMBL/GenBank/DDBJ databases">
        <authorList>
            <person name="Li X.-J."/>
            <person name="Feng X.-M."/>
        </authorList>
    </citation>
    <scope>NUCLEOTIDE SEQUENCE [LARGE SCALE GENOMIC DNA]</scope>
    <source>
        <strain evidence="1 2">CGMCC 4.7225</strain>
    </source>
</reference>
<evidence type="ECO:0008006" key="3">
    <source>
        <dbReference type="Google" id="ProtNLM"/>
    </source>
</evidence>
<evidence type="ECO:0000313" key="1">
    <source>
        <dbReference type="EMBL" id="NED95800.1"/>
    </source>
</evidence>
<organism evidence="1 2">
    <name type="scientific">Phytoactinopolyspora alkaliphila</name>
    <dbReference type="NCBI Taxonomy" id="1783498"/>
    <lineage>
        <taxon>Bacteria</taxon>
        <taxon>Bacillati</taxon>
        <taxon>Actinomycetota</taxon>
        <taxon>Actinomycetes</taxon>
        <taxon>Jiangellales</taxon>
        <taxon>Jiangellaceae</taxon>
        <taxon>Phytoactinopolyspora</taxon>
    </lineage>
</organism>